<gene>
    <name evidence="2" type="ORF">MKS91_02570</name>
</gene>
<feature type="signal peptide" evidence="1">
    <location>
        <begin position="1"/>
        <end position="24"/>
    </location>
</feature>
<dbReference type="Proteomes" id="UP001320768">
    <property type="component" value="Unassembled WGS sequence"/>
</dbReference>
<evidence type="ECO:0000313" key="2">
    <source>
        <dbReference type="EMBL" id="MCP8352171.1"/>
    </source>
</evidence>
<keyword evidence="3" id="KW-1185">Reference proteome</keyword>
<evidence type="ECO:0000313" key="3">
    <source>
        <dbReference type="Proteomes" id="UP001320768"/>
    </source>
</evidence>
<dbReference type="RefSeq" id="WP_258569279.1">
    <property type="nucleotide sequence ID" value="NZ_JAKUDN010000002.1"/>
</dbReference>
<protein>
    <submittedName>
        <fullName evidence="2">Uncharacterized protein</fullName>
    </submittedName>
</protein>
<accession>A0ABT1L5H9</accession>
<comment type="caution">
    <text evidence="2">The sequence shown here is derived from an EMBL/GenBank/DDBJ whole genome shotgun (WGS) entry which is preliminary data.</text>
</comment>
<keyword evidence="1" id="KW-0732">Signal</keyword>
<evidence type="ECO:0000256" key="1">
    <source>
        <dbReference type="SAM" id="SignalP"/>
    </source>
</evidence>
<feature type="chain" id="PRO_5045759553" evidence="1">
    <location>
        <begin position="25"/>
        <end position="141"/>
    </location>
</feature>
<reference evidence="2 3" key="1">
    <citation type="journal article" date="2022" name="Nat. Microbiol.">
        <title>The microbiome of a bacterivorous marine choanoflagellate contains a resource-demanding obligate bacterial associate.</title>
        <authorList>
            <person name="Needham D.M."/>
            <person name="Poirier C."/>
            <person name="Bachy C."/>
            <person name="George E.E."/>
            <person name="Wilken S."/>
            <person name="Yung C.C.M."/>
            <person name="Limardo A.J."/>
            <person name="Morando M."/>
            <person name="Sudek L."/>
            <person name="Malmstrom R.R."/>
            <person name="Keeling P.J."/>
            <person name="Santoro A.E."/>
            <person name="Worden A.Z."/>
        </authorList>
    </citation>
    <scope>NUCLEOTIDE SEQUENCE [LARGE SCALE GENOMIC DNA]</scope>
    <source>
        <strain evidence="2 3">Comchoano-2</strain>
    </source>
</reference>
<proteinExistence type="predicted"/>
<organism evidence="2 3">
    <name type="scientific">Candidatus Synchoanobacter obligatus</name>
    <dbReference type="NCBI Taxonomy" id="2919597"/>
    <lineage>
        <taxon>Bacteria</taxon>
        <taxon>Pseudomonadati</taxon>
        <taxon>Pseudomonadota</taxon>
        <taxon>Gammaproteobacteria</taxon>
        <taxon>Candidatus Comchoanobacterales</taxon>
        <taxon>Candidatus Comchoanobacteraceae</taxon>
        <taxon>Candidatus Synchoanobacter</taxon>
    </lineage>
</organism>
<sequence>MISNFFKKTSARLVFLTLSIALLAAEDHAIHHTFVNLSSSIIKISSDNGDFDSTLRPGSYLGGIKRASEKNKKRTFSVSNLSKAEVYTFTDTAETFGLGQVRLNIHEHGQPKSLAVEHKVSYPNDNQTHHVVILTDPKNGY</sequence>
<dbReference type="EMBL" id="JAKUDN010000002">
    <property type="protein sequence ID" value="MCP8352171.1"/>
    <property type="molecule type" value="Genomic_DNA"/>
</dbReference>
<name>A0ABT1L5H9_9GAMM</name>